<dbReference type="CDD" id="cd00616">
    <property type="entry name" value="AHBA_syn"/>
    <property type="match status" value="1"/>
</dbReference>
<organism evidence="4 5">
    <name type="scientific">Coprobacter tertius</name>
    <dbReference type="NCBI Taxonomy" id="2944915"/>
    <lineage>
        <taxon>Bacteria</taxon>
        <taxon>Pseudomonadati</taxon>
        <taxon>Bacteroidota</taxon>
        <taxon>Bacteroidia</taxon>
        <taxon>Bacteroidales</taxon>
        <taxon>Barnesiellaceae</taxon>
        <taxon>Coprobacter</taxon>
    </lineage>
</organism>
<keyword evidence="4" id="KW-0032">Aminotransferase</keyword>
<dbReference type="PIRSF" id="PIRSF000390">
    <property type="entry name" value="PLP_StrS"/>
    <property type="match status" value="1"/>
</dbReference>
<accession>A0ABT1MJR5</accession>
<dbReference type="InterPro" id="IPR000653">
    <property type="entry name" value="DegT/StrS_aminotransferase"/>
</dbReference>
<gene>
    <name evidence="4" type="ORF">NMU02_11295</name>
</gene>
<evidence type="ECO:0000256" key="2">
    <source>
        <dbReference type="ARBA" id="ARBA00037999"/>
    </source>
</evidence>
<dbReference type="Gene3D" id="3.40.640.10">
    <property type="entry name" value="Type I PLP-dependent aspartate aminotransferase-like (Major domain)"/>
    <property type="match status" value="1"/>
</dbReference>
<dbReference type="InterPro" id="IPR015424">
    <property type="entry name" value="PyrdxlP-dep_Trfase"/>
</dbReference>
<evidence type="ECO:0000256" key="1">
    <source>
        <dbReference type="ARBA" id="ARBA00022898"/>
    </source>
</evidence>
<keyword evidence="4" id="KW-0808">Transferase</keyword>
<dbReference type="PANTHER" id="PTHR30244:SF36">
    <property type="entry name" value="3-OXO-GLUCOSE-6-PHOSPHATE:GLUTAMATE AMINOTRANSFERASE"/>
    <property type="match status" value="1"/>
</dbReference>
<protein>
    <submittedName>
        <fullName evidence="4">DegT/DnrJ/EryC1/StrS family aminotransferase</fullName>
    </submittedName>
</protein>
<evidence type="ECO:0000313" key="5">
    <source>
        <dbReference type="Proteomes" id="UP001205603"/>
    </source>
</evidence>
<dbReference type="Pfam" id="PF01041">
    <property type="entry name" value="DegT_DnrJ_EryC1"/>
    <property type="match status" value="1"/>
</dbReference>
<reference evidence="4 5" key="1">
    <citation type="submission" date="2022-07" db="EMBL/GenBank/DDBJ databases">
        <title>Fecal culturing of patients with breast cancer.</title>
        <authorList>
            <person name="Teng N.M.Y."/>
            <person name="Kiu R."/>
            <person name="Evans R."/>
            <person name="Baker D.J."/>
            <person name="Zenner C."/>
            <person name="Robinson S.D."/>
            <person name="Hall L.J."/>
        </authorList>
    </citation>
    <scope>NUCLEOTIDE SEQUENCE [LARGE SCALE GENOMIC DNA]</scope>
    <source>
        <strain evidence="4 5">LH1063</strain>
    </source>
</reference>
<evidence type="ECO:0000313" key="4">
    <source>
        <dbReference type="EMBL" id="MCP9612676.1"/>
    </source>
</evidence>
<dbReference type="RefSeq" id="WP_255028020.1">
    <property type="nucleotide sequence ID" value="NZ_JANDHW010000012.1"/>
</dbReference>
<comment type="similarity">
    <text evidence="2 3">Belongs to the DegT/DnrJ/EryC1 family.</text>
</comment>
<dbReference type="InterPro" id="IPR015422">
    <property type="entry name" value="PyrdxlP-dep_Trfase_small"/>
</dbReference>
<dbReference type="Proteomes" id="UP001205603">
    <property type="component" value="Unassembled WGS sequence"/>
</dbReference>
<dbReference type="PANTHER" id="PTHR30244">
    <property type="entry name" value="TRANSAMINASE"/>
    <property type="match status" value="1"/>
</dbReference>
<dbReference type="InterPro" id="IPR015421">
    <property type="entry name" value="PyrdxlP-dep_Trfase_major"/>
</dbReference>
<evidence type="ECO:0000256" key="3">
    <source>
        <dbReference type="RuleBase" id="RU004508"/>
    </source>
</evidence>
<dbReference type="GO" id="GO:0008483">
    <property type="term" value="F:transaminase activity"/>
    <property type="evidence" value="ECO:0007669"/>
    <property type="project" value="UniProtKB-KW"/>
</dbReference>
<name>A0ABT1MJR5_9BACT</name>
<keyword evidence="1 3" id="KW-0663">Pyridoxal phosphate</keyword>
<comment type="caution">
    <text evidence="4">The sequence shown here is derived from an EMBL/GenBank/DDBJ whole genome shotgun (WGS) entry which is preliminary data.</text>
</comment>
<dbReference type="Gene3D" id="3.90.1150.10">
    <property type="entry name" value="Aspartate Aminotransferase, domain 1"/>
    <property type="match status" value="1"/>
</dbReference>
<sequence>MKFFNLQKINARYASELKKVAEEVIDSGWYLQGDRVAAFEKSLAEYVGCRYAVTVGNGLDALRLILKAYIEMGIMAEGDEIIVPANTFIASVLAITDNRLVPVFAEPDENTFNLDFSHIESLITPRTRAIMIVHLYGRSCWGAGLVELARKYNLKIIEDNAQAMGALGKVEDLGDSVHTGALGDAAGISFYPTKNLGALGDSGAITTDDDRLAEIVRSLGNYGSGKKYYNEYQGLNSRMDEIQAAFLSVKLKYLDEMNACRNRLADMYSEAIDIPDVILPQAGGKGEHVWHQYVIRTTCRNALQSYLQNEGIATQIHYPVPPHKQNCYREYNSLVFPITEKLSREVLSLPISPEMSESDIDRVSGVINRFFKQRN</sequence>
<proteinExistence type="inferred from homology"/>
<dbReference type="SUPFAM" id="SSF53383">
    <property type="entry name" value="PLP-dependent transferases"/>
    <property type="match status" value="1"/>
</dbReference>
<dbReference type="EMBL" id="JANDHW010000012">
    <property type="protein sequence ID" value="MCP9612676.1"/>
    <property type="molecule type" value="Genomic_DNA"/>
</dbReference>
<keyword evidence="5" id="KW-1185">Reference proteome</keyword>